<evidence type="ECO:0000313" key="2">
    <source>
        <dbReference type="Proteomes" id="UP000265798"/>
    </source>
</evidence>
<gene>
    <name evidence="1" type="ORF">DLM75_17035</name>
</gene>
<dbReference type="Proteomes" id="UP000265798">
    <property type="component" value="Unassembled WGS sequence"/>
</dbReference>
<evidence type="ECO:0000313" key="1">
    <source>
        <dbReference type="EMBL" id="RHX87213.1"/>
    </source>
</evidence>
<protein>
    <submittedName>
        <fullName evidence="1">Uncharacterized protein</fullName>
    </submittedName>
</protein>
<proteinExistence type="predicted"/>
<dbReference type="EMBL" id="QHCT01000005">
    <property type="protein sequence ID" value="RHX87213.1"/>
    <property type="molecule type" value="Genomic_DNA"/>
</dbReference>
<accession>A0A396YZB9</accession>
<organism evidence="1 2">
    <name type="scientific">Leptospira stimsonii</name>
    <dbReference type="NCBI Taxonomy" id="2202203"/>
    <lineage>
        <taxon>Bacteria</taxon>
        <taxon>Pseudomonadati</taxon>
        <taxon>Spirochaetota</taxon>
        <taxon>Spirochaetia</taxon>
        <taxon>Leptospirales</taxon>
        <taxon>Leptospiraceae</taxon>
        <taxon>Leptospira</taxon>
    </lineage>
</organism>
<sequence>MELIQDKKKKKFRFRFFHLIPIRKCYGFKSGRILNQPLFRVFCSKKNNPQRRSKKFQGIMPDCLFRFMNVENRVPLLLYFLFLSRRSTFPRPQNFRDSIHTIWIQEGGDQKLFVNRTPDIQSNRLLWATSLKRTNMHIHNLLGQI</sequence>
<reference evidence="2" key="1">
    <citation type="submission" date="2018-05" db="EMBL/GenBank/DDBJ databases">
        <title>Leptospira yasudae sp. nov. and Leptospira stimsonii sp. nov., two pathogenic species of the genus Leptospira isolated from environmental sources.</title>
        <authorList>
            <person name="Casanovas-Massana A."/>
            <person name="Hamond C."/>
            <person name="Santos L.A."/>
            <person name="Hacker K.P."/>
            <person name="Balassiano I."/>
            <person name="Medeiros M.A."/>
            <person name="Reis M.G."/>
            <person name="Ko A.I."/>
            <person name="Wunder E.A."/>
        </authorList>
    </citation>
    <scope>NUCLEOTIDE SEQUENCE [LARGE SCALE GENOMIC DNA]</scope>
    <source>
        <strain evidence="2">Yale</strain>
    </source>
</reference>
<comment type="caution">
    <text evidence="1">The sequence shown here is derived from an EMBL/GenBank/DDBJ whole genome shotgun (WGS) entry which is preliminary data.</text>
</comment>
<name>A0A396YZB9_9LEPT</name>
<dbReference type="AlphaFoldDB" id="A0A396YZB9"/>